<evidence type="ECO:0000313" key="1">
    <source>
        <dbReference type="EMBL" id="CAI8896419.1"/>
    </source>
</evidence>
<sequence length="146" mass="16653">MLLSRFKRYFAAFGADTRRWPKKRYQIWRWHSFAASSRFNAERTEAEHIDRLLDLWKIEAPPERLAEHICQQALGLPQRRKSANEVPPDVIVWPFASYWPGIASFGVALVMGCLLGWYGGGINATPSEDWINTAALSTLAGDFGER</sequence>
<protein>
    <submittedName>
        <fullName evidence="1">Uncharacterized protein</fullName>
    </submittedName>
</protein>
<gene>
    <name evidence="1" type="ORF">MSZNOR_3350</name>
</gene>
<dbReference type="Proteomes" id="UP001162030">
    <property type="component" value="Chromosome"/>
</dbReference>
<reference evidence="1 2" key="1">
    <citation type="submission" date="2023-03" db="EMBL/GenBank/DDBJ databases">
        <authorList>
            <person name="Pearce D."/>
        </authorList>
    </citation>
    <scope>NUCLEOTIDE SEQUENCE [LARGE SCALE GENOMIC DNA]</scope>
    <source>
        <strain evidence="1">Msz</strain>
    </source>
</reference>
<dbReference type="RefSeq" id="WP_026610964.1">
    <property type="nucleotide sequence ID" value="NZ_OX458333.1"/>
</dbReference>
<keyword evidence="2" id="KW-1185">Reference proteome</keyword>
<name>A0ABM9I4Z0_9GAMM</name>
<evidence type="ECO:0000313" key="2">
    <source>
        <dbReference type="Proteomes" id="UP001162030"/>
    </source>
</evidence>
<dbReference type="EMBL" id="OX458333">
    <property type="protein sequence ID" value="CAI8896419.1"/>
    <property type="molecule type" value="Genomic_DNA"/>
</dbReference>
<accession>A0ABM9I4Z0</accession>
<organism evidence="1 2">
    <name type="scientific">Methylocaldum szegediense</name>
    <dbReference type="NCBI Taxonomy" id="73780"/>
    <lineage>
        <taxon>Bacteria</taxon>
        <taxon>Pseudomonadati</taxon>
        <taxon>Pseudomonadota</taxon>
        <taxon>Gammaproteobacteria</taxon>
        <taxon>Methylococcales</taxon>
        <taxon>Methylococcaceae</taxon>
        <taxon>Methylocaldum</taxon>
    </lineage>
</organism>
<proteinExistence type="predicted"/>